<dbReference type="AlphaFoldDB" id="A0A6B2LY93"/>
<keyword evidence="3" id="KW-1185">Reference proteome</keyword>
<dbReference type="Proteomes" id="UP000478417">
    <property type="component" value="Unassembled WGS sequence"/>
</dbReference>
<feature type="region of interest" description="Disordered" evidence="1">
    <location>
        <begin position="35"/>
        <end position="61"/>
    </location>
</feature>
<comment type="caution">
    <text evidence="2">The sequence shown here is derived from an EMBL/GenBank/DDBJ whole genome shotgun (WGS) entry which is preliminary data.</text>
</comment>
<reference evidence="2 3" key="1">
    <citation type="submission" date="2020-02" db="EMBL/GenBank/DDBJ databases">
        <title>Albibacoteraceae fam. nov., the first described family within the subdivision 4 Verrucomicrobia.</title>
        <authorList>
            <person name="Xi F."/>
        </authorList>
    </citation>
    <scope>NUCLEOTIDE SEQUENCE [LARGE SCALE GENOMIC DNA]</scope>
    <source>
        <strain evidence="2 3">CK1056</strain>
    </source>
</reference>
<evidence type="ECO:0000256" key="1">
    <source>
        <dbReference type="SAM" id="MobiDB-lite"/>
    </source>
</evidence>
<protein>
    <submittedName>
        <fullName evidence="2">Uncharacterized protein</fullName>
    </submittedName>
</protein>
<organism evidence="2 3">
    <name type="scientific">Oceanipulchritudo coccoides</name>
    <dbReference type="NCBI Taxonomy" id="2706888"/>
    <lineage>
        <taxon>Bacteria</taxon>
        <taxon>Pseudomonadati</taxon>
        <taxon>Verrucomicrobiota</taxon>
        <taxon>Opitutia</taxon>
        <taxon>Puniceicoccales</taxon>
        <taxon>Oceanipulchritudinaceae</taxon>
        <taxon>Oceanipulchritudo</taxon>
    </lineage>
</organism>
<dbReference type="RefSeq" id="WP_163961308.1">
    <property type="nucleotide sequence ID" value="NZ_JAAGNX010000001.1"/>
</dbReference>
<dbReference type="EMBL" id="JAAGNX010000001">
    <property type="protein sequence ID" value="NDV60884.1"/>
    <property type="molecule type" value="Genomic_DNA"/>
</dbReference>
<gene>
    <name evidence="2" type="ORF">G0Q06_00290</name>
</gene>
<accession>A0A6B2LY93</accession>
<sequence>MPDQKIRRKTFITTIGAAALGWVGLRADTRPENHALKASTSGAEGRATKEPRAVPCAGRTL</sequence>
<proteinExistence type="predicted"/>
<evidence type="ECO:0000313" key="3">
    <source>
        <dbReference type="Proteomes" id="UP000478417"/>
    </source>
</evidence>
<name>A0A6B2LY93_9BACT</name>
<evidence type="ECO:0000313" key="2">
    <source>
        <dbReference type="EMBL" id="NDV60884.1"/>
    </source>
</evidence>